<dbReference type="EMBL" id="CP136521">
    <property type="protein sequence ID" value="WOD43262.1"/>
    <property type="molecule type" value="Genomic_DNA"/>
</dbReference>
<dbReference type="KEGG" id="hws:RNZ46_14825"/>
<accession>A0AA97HQ21</accession>
<evidence type="ECO:0000313" key="8">
    <source>
        <dbReference type="EMBL" id="WOD43262.1"/>
    </source>
</evidence>
<organism evidence="8 9">
    <name type="scientific">Hwangdonia lutea</name>
    <dbReference type="NCBI Taxonomy" id="3075823"/>
    <lineage>
        <taxon>Bacteria</taxon>
        <taxon>Pseudomonadati</taxon>
        <taxon>Bacteroidota</taxon>
        <taxon>Flavobacteriia</taxon>
        <taxon>Flavobacteriales</taxon>
        <taxon>Flavobacteriaceae</taxon>
        <taxon>Hwangdonia</taxon>
    </lineage>
</organism>
<evidence type="ECO:0000256" key="2">
    <source>
        <dbReference type="ARBA" id="ARBA00022475"/>
    </source>
</evidence>
<dbReference type="InterPro" id="IPR007168">
    <property type="entry name" value="Phageshock_PspC_N"/>
</dbReference>
<evidence type="ECO:0000313" key="9">
    <source>
        <dbReference type="Proteomes" id="UP001302486"/>
    </source>
</evidence>
<keyword evidence="2" id="KW-1003">Cell membrane</keyword>
<evidence type="ECO:0000256" key="5">
    <source>
        <dbReference type="ARBA" id="ARBA00023136"/>
    </source>
</evidence>
<comment type="subcellular location">
    <subcellularLocation>
        <location evidence="1">Cell membrane</location>
        <topology evidence="1">Single-pass membrane protein</topology>
    </subcellularLocation>
</comment>
<keyword evidence="5 6" id="KW-0472">Membrane</keyword>
<dbReference type="AlphaFoldDB" id="A0AA97HQ21"/>
<dbReference type="PANTHER" id="PTHR33885">
    <property type="entry name" value="PHAGE SHOCK PROTEIN C"/>
    <property type="match status" value="1"/>
</dbReference>
<evidence type="ECO:0000256" key="1">
    <source>
        <dbReference type="ARBA" id="ARBA00004162"/>
    </source>
</evidence>
<sequence>MKSNDKMIAGICSGIAEFLGWKTYHVRTIFFMATLLGALGLIIYTILNFVMPNSNNDYLA</sequence>
<feature type="transmembrane region" description="Helical" evidence="6">
    <location>
        <begin position="29"/>
        <end position="51"/>
    </location>
</feature>
<evidence type="ECO:0000256" key="4">
    <source>
        <dbReference type="ARBA" id="ARBA00022989"/>
    </source>
</evidence>
<name>A0AA97HQ21_9FLAO</name>
<gene>
    <name evidence="8" type="ORF">RNZ46_14825</name>
</gene>
<dbReference type="RefSeq" id="WP_316982948.1">
    <property type="nucleotide sequence ID" value="NZ_CP136521.1"/>
</dbReference>
<keyword evidence="3 6" id="KW-0812">Transmembrane</keyword>
<dbReference type="InterPro" id="IPR052027">
    <property type="entry name" value="PspC"/>
</dbReference>
<dbReference type="PANTHER" id="PTHR33885:SF3">
    <property type="entry name" value="PHAGE SHOCK PROTEIN C"/>
    <property type="match status" value="1"/>
</dbReference>
<evidence type="ECO:0000259" key="7">
    <source>
        <dbReference type="Pfam" id="PF04024"/>
    </source>
</evidence>
<dbReference type="GO" id="GO:0005886">
    <property type="term" value="C:plasma membrane"/>
    <property type="evidence" value="ECO:0007669"/>
    <property type="project" value="UniProtKB-SubCell"/>
</dbReference>
<dbReference type="Pfam" id="PF04024">
    <property type="entry name" value="PspC"/>
    <property type="match status" value="1"/>
</dbReference>
<dbReference type="Proteomes" id="UP001302486">
    <property type="component" value="Chromosome"/>
</dbReference>
<keyword evidence="9" id="KW-1185">Reference proteome</keyword>
<feature type="domain" description="Phage shock protein PspC N-terminal" evidence="7">
    <location>
        <begin position="3"/>
        <end position="53"/>
    </location>
</feature>
<evidence type="ECO:0000256" key="3">
    <source>
        <dbReference type="ARBA" id="ARBA00022692"/>
    </source>
</evidence>
<keyword evidence="4 6" id="KW-1133">Transmembrane helix</keyword>
<proteinExistence type="predicted"/>
<evidence type="ECO:0000256" key="6">
    <source>
        <dbReference type="SAM" id="Phobius"/>
    </source>
</evidence>
<protein>
    <submittedName>
        <fullName evidence="8">PspC domain-containing protein</fullName>
    </submittedName>
</protein>
<reference evidence="9" key="1">
    <citation type="submission" date="2024-06" db="EMBL/GenBank/DDBJ databases">
        <title>Hwangdonia haimaensis gen. nov., sp. nov., a member of the family Flavobacteriaceae isolated from the haima cold seep.</title>
        <authorList>
            <person name="Li J."/>
        </authorList>
    </citation>
    <scope>NUCLEOTIDE SEQUENCE [LARGE SCALE GENOMIC DNA]</scope>
    <source>
        <strain evidence="9">SCSIO 19198</strain>
    </source>
</reference>